<accession>A0A9W8EHC3</accession>
<keyword evidence="4" id="KW-0808">Transferase</keyword>
<proteinExistence type="inferred from homology"/>
<dbReference type="PANTHER" id="PTHR11214">
    <property type="entry name" value="BETA-1,3-N-ACETYLGLUCOSAMINYLTRANSFERASE"/>
    <property type="match status" value="1"/>
</dbReference>
<comment type="caution">
    <text evidence="11">The sequence shown here is derived from an EMBL/GenBank/DDBJ whole genome shotgun (WGS) entry which is preliminary data.</text>
</comment>
<evidence type="ECO:0000256" key="6">
    <source>
        <dbReference type="ARBA" id="ARBA00022968"/>
    </source>
</evidence>
<gene>
    <name evidence="11" type="ORF">H4R26_000986</name>
</gene>
<sequence length="338" mass="38559">MADTLSVFCGYSDDKKTDFYVKIDDDLIMSPSELDDIIRHMAATPCQYAGGMYTRDGFYWATGQIYIFTRAVFDETLRASTVKMWTPLSFAKNAYNPFRTKLVIGCMIVLSVVSLSGVYYLFRGHTRVLPIVRQLGDIKPTIPVKDNITTTIYMYRGDFSSPYHDIFALHMKALKICDKDTKTGGCDVKLKSNYKYGNLSVKTVDTLKMFCQYSEDKKTDFYVKVDDDLIMSASKLDEIIRQMAATPCQVAGSIADYSPFYWPGGQIYIYTRAALEIACKRLPTFQISQYNAEDVTFGGIINSSDPDTVCNLDAPPNHWHINYKDKRVKIHYYEQHND</sequence>
<dbReference type="GO" id="GO:0016758">
    <property type="term" value="F:hexosyltransferase activity"/>
    <property type="evidence" value="ECO:0007669"/>
    <property type="project" value="InterPro"/>
</dbReference>
<evidence type="ECO:0000256" key="8">
    <source>
        <dbReference type="ARBA" id="ARBA00023034"/>
    </source>
</evidence>
<dbReference type="OrthoDB" id="2398757at2759"/>
<keyword evidence="6 10" id="KW-0735">Signal-anchor</keyword>
<keyword evidence="3 10" id="KW-0328">Glycosyltransferase</keyword>
<feature type="transmembrane region" description="Helical" evidence="10">
    <location>
        <begin position="102"/>
        <end position="122"/>
    </location>
</feature>
<name>A0A9W8EHC3_9FUNG</name>
<dbReference type="Proteomes" id="UP001150907">
    <property type="component" value="Unassembled WGS sequence"/>
</dbReference>
<protein>
    <recommendedName>
        <fullName evidence="10">Hexosyltransferase</fullName>
        <ecNumber evidence="10">2.4.1.-</ecNumber>
    </recommendedName>
</protein>
<evidence type="ECO:0000256" key="7">
    <source>
        <dbReference type="ARBA" id="ARBA00022989"/>
    </source>
</evidence>
<keyword evidence="12" id="KW-1185">Reference proteome</keyword>
<evidence type="ECO:0000313" key="11">
    <source>
        <dbReference type="EMBL" id="KAJ2007093.1"/>
    </source>
</evidence>
<keyword evidence="7 10" id="KW-1133">Transmembrane helix</keyword>
<evidence type="ECO:0000256" key="3">
    <source>
        <dbReference type="ARBA" id="ARBA00022676"/>
    </source>
</evidence>
<evidence type="ECO:0000256" key="5">
    <source>
        <dbReference type="ARBA" id="ARBA00022692"/>
    </source>
</evidence>
<evidence type="ECO:0000256" key="10">
    <source>
        <dbReference type="RuleBase" id="RU363063"/>
    </source>
</evidence>
<organism evidence="11 12">
    <name type="scientific">Coemansia thaxteri</name>
    <dbReference type="NCBI Taxonomy" id="2663907"/>
    <lineage>
        <taxon>Eukaryota</taxon>
        <taxon>Fungi</taxon>
        <taxon>Fungi incertae sedis</taxon>
        <taxon>Zoopagomycota</taxon>
        <taxon>Kickxellomycotina</taxon>
        <taxon>Kickxellomycetes</taxon>
        <taxon>Kickxellales</taxon>
        <taxon>Kickxellaceae</taxon>
        <taxon>Coemansia</taxon>
    </lineage>
</organism>
<dbReference type="AlphaFoldDB" id="A0A9W8EHC3"/>
<reference evidence="11" key="1">
    <citation type="submission" date="2022-07" db="EMBL/GenBank/DDBJ databases">
        <title>Phylogenomic reconstructions and comparative analyses of Kickxellomycotina fungi.</title>
        <authorList>
            <person name="Reynolds N.K."/>
            <person name="Stajich J.E."/>
            <person name="Barry K."/>
            <person name="Grigoriev I.V."/>
            <person name="Crous P."/>
            <person name="Smith M.E."/>
        </authorList>
    </citation>
    <scope>NUCLEOTIDE SEQUENCE</scope>
    <source>
        <strain evidence="11">IMI 214461</strain>
    </source>
</reference>
<evidence type="ECO:0000313" key="12">
    <source>
        <dbReference type="Proteomes" id="UP001150907"/>
    </source>
</evidence>
<dbReference type="InterPro" id="IPR002659">
    <property type="entry name" value="Glyco_trans_31"/>
</dbReference>
<evidence type="ECO:0000256" key="9">
    <source>
        <dbReference type="ARBA" id="ARBA00023136"/>
    </source>
</evidence>
<comment type="subcellular location">
    <subcellularLocation>
        <location evidence="1 10">Golgi apparatus membrane</location>
        <topology evidence="1 10">Single-pass type II membrane protein</topology>
    </subcellularLocation>
</comment>
<dbReference type="GO" id="GO:0000139">
    <property type="term" value="C:Golgi membrane"/>
    <property type="evidence" value="ECO:0007669"/>
    <property type="project" value="UniProtKB-SubCell"/>
</dbReference>
<evidence type="ECO:0000256" key="2">
    <source>
        <dbReference type="ARBA" id="ARBA00008661"/>
    </source>
</evidence>
<keyword evidence="9 10" id="KW-0472">Membrane</keyword>
<evidence type="ECO:0000256" key="4">
    <source>
        <dbReference type="ARBA" id="ARBA00022679"/>
    </source>
</evidence>
<dbReference type="EC" id="2.4.1.-" evidence="10"/>
<keyword evidence="8 10" id="KW-0333">Golgi apparatus</keyword>
<dbReference type="PANTHER" id="PTHR11214:SF3">
    <property type="entry name" value="BETA-1,3-GALACTOSYLTRANSFERASE 6"/>
    <property type="match status" value="1"/>
</dbReference>
<comment type="similarity">
    <text evidence="2 10">Belongs to the glycosyltransferase 31 family.</text>
</comment>
<evidence type="ECO:0000256" key="1">
    <source>
        <dbReference type="ARBA" id="ARBA00004323"/>
    </source>
</evidence>
<dbReference type="EMBL" id="JANBQF010000037">
    <property type="protein sequence ID" value="KAJ2007093.1"/>
    <property type="molecule type" value="Genomic_DNA"/>
</dbReference>
<keyword evidence="5 10" id="KW-0812">Transmembrane</keyword>